<feature type="coiled-coil region" evidence="1">
    <location>
        <begin position="149"/>
        <end position="209"/>
    </location>
</feature>
<dbReference type="AlphaFoldDB" id="A0A8K1CDM2"/>
<accession>A0A8K1CDM2</accession>
<proteinExistence type="predicted"/>
<dbReference type="OrthoDB" id="167385at2759"/>
<feature type="compositionally biased region" description="Basic residues" evidence="2">
    <location>
        <begin position="88"/>
        <end position="101"/>
    </location>
</feature>
<evidence type="ECO:0000313" key="4">
    <source>
        <dbReference type="Proteomes" id="UP000794436"/>
    </source>
</evidence>
<dbReference type="Proteomes" id="UP000794436">
    <property type="component" value="Unassembled WGS sequence"/>
</dbReference>
<keyword evidence="4" id="KW-1185">Reference proteome</keyword>
<sequence length="489" mass="56979">MMAMATQDSLLQGLLMDEDLEEMIATATDDAMLWDSLDFFNKDAEEEPAEAMPVLPVTTSRSKQKAPLSTFSTSSSSGDEEMDEKALKRQQHRKAMQLCRERKRSRMGALEGEEKRLLQLLFQKLRLHEHQRHFQITSDVYNEAFMTRAEQLRNEFIDLLLLKESLEGEKGTLEASLSEHKRFARLLTLSKAQMEKESLLREIDEMSGDSERNITKALEEMEDENGGRWVRYVDTEPPFYYEPIDEEECAQWVRECYQRVRRLHSGFLLEQFPDIGVTHCFGWRAERSLSTNEQNQRILRFRFTRRVPRSYASLEAIQQRAWEIFNTPSLIARLYSSVVVAKVLQNINDDTVILLRNSPVRDRLLNLRYFSVNSRMEYTTDANERAVMLLMMLMDKEPPKKEIPSDMAKEASKTPAPQVTWLKDGTMYFTMTEKPRAEGEDEDAIEIEHGGMIRCVNEEQVRYLLVEIAMVLIRWEQISVMTPLLLTSQ</sequence>
<name>A0A8K1CDM2_PYTOL</name>
<comment type="caution">
    <text evidence="3">The sequence shown here is derived from an EMBL/GenBank/DDBJ whole genome shotgun (WGS) entry which is preliminary data.</text>
</comment>
<feature type="region of interest" description="Disordered" evidence="2">
    <location>
        <begin position="57"/>
        <end position="101"/>
    </location>
</feature>
<keyword evidence="1" id="KW-0175">Coiled coil</keyword>
<evidence type="ECO:0000256" key="1">
    <source>
        <dbReference type="SAM" id="Coils"/>
    </source>
</evidence>
<evidence type="ECO:0000256" key="2">
    <source>
        <dbReference type="SAM" id="MobiDB-lite"/>
    </source>
</evidence>
<reference evidence="3" key="1">
    <citation type="submission" date="2019-03" db="EMBL/GenBank/DDBJ databases">
        <title>Long read genome sequence of the mycoparasitic Pythium oligandrum ATCC 38472 isolated from sugarbeet rhizosphere.</title>
        <authorList>
            <person name="Gaulin E."/>
        </authorList>
    </citation>
    <scope>NUCLEOTIDE SEQUENCE</scope>
    <source>
        <strain evidence="3">ATCC 38472_TT</strain>
    </source>
</reference>
<dbReference type="EMBL" id="SPLM01000076">
    <property type="protein sequence ID" value="TMW61342.1"/>
    <property type="molecule type" value="Genomic_DNA"/>
</dbReference>
<gene>
    <name evidence="3" type="ORF">Poli38472_012533</name>
</gene>
<organism evidence="3 4">
    <name type="scientific">Pythium oligandrum</name>
    <name type="common">Mycoparasitic fungus</name>
    <dbReference type="NCBI Taxonomy" id="41045"/>
    <lineage>
        <taxon>Eukaryota</taxon>
        <taxon>Sar</taxon>
        <taxon>Stramenopiles</taxon>
        <taxon>Oomycota</taxon>
        <taxon>Peronosporomycetes</taxon>
        <taxon>Pythiales</taxon>
        <taxon>Pythiaceae</taxon>
        <taxon>Pythium</taxon>
    </lineage>
</organism>
<protein>
    <submittedName>
        <fullName evidence="3">Uncharacterized protein</fullName>
    </submittedName>
</protein>
<evidence type="ECO:0000313" key="3">
    <source>
        <dbReference type="EMBL" id="TMW61342.1"/>
    </source>
</evidence>